<comment type="catalytic activity">
    <reaction evidence="1">
        <text>ATP + protein L-histidine = ADP + protein N-phospho-L-histidine.</text>
        <dbReference type="EC" id="2.7.13.3"/>
    </reaction>
</comment>
<evidence type="ECO:0000256" key="2">
    <source>
        <dbReference type="ARBA" id="ARBA00004370"/>
    </source>
</evidence>
<keyword evidence="4" id="KW-0597">Phosphoprotein</keyword>
<evidence type="ECO:0000256" key="6">
    <source>
        <dbReference type="ARBA" id="ARBA00022692"/>
    </source>
</evidence>
<dbReference type="InterPro" id="IPR036890">
    <property type="entry name" value="HATPase_C_sf"/>
</dbReference>
<evidence type="ECO:0000313" key="14">
    <source>
        <dbReference type="EMBL" id="HGY94345.1"/>
    </source>
</evidence>
<dbReference type="SUPFAM" id="SSF158472">
    <property type="entry name" value="HAMP domain-like"/>
    <property type="match status" value="1"/>
</dbReference>
<organism evidence="14">
    <name type="scientific">Acidobacterium capsulatum</name>
    <dbReference type="NCBI Taxonomy" id="33075"/>
    <lineage>
        <taxon>Bacteria</taxon>
        <taxon>Pseudomonadati</taxon>
        <taxon>Acidobacteriota</taxon>
        <taxon>Terriglobia</taxon>
        <taxon>Terriglobales</taxon>
        <taxon>Acidobacteriaceae</taxon>
        <taxon>Acidobacterium</taxon>
    </lineage>
</organism>
<reference evidence="14" key="1">
    <citation type="journal article" date="2020" name="mSystems">
        <title>Genome- and Community-Level Interaction Insights into Carbon Utilization and Element Cycling Functions of Hydrothermarchaeota in Hydrothermal Sediment.</title>
        <authorList>
            <person name="Zhou Z."/>
            <person name="Liu Y."/>
            <person name="Xu W."/>
            <person name="Pan J."/>
            <person name="Luo Z.H."/>
            <person name="Li M."/>
        </authorList>
    </citation>
    <scope>NUCLEOTIDE SEQUENCE [LARGE SCALE GENOMIC DNA]</scope>
    <source>
        <strain evidence="14">SpSt-855</strain>
    </source>
</reference>
<dbReference type="PROSITE" id="PS50109">
    <property type="entry name" value="HIS_KIN"/>
    <property type="match status" value="1"/>
</dbReference>
<dbReference type="EMBL" id="DTKL01000039">
    <property type="protein sequence ID" value="HGY94345.1"/>
    <property type="molecule type" value="Genomic_DNA"/>
</dbReference>
<dbReference type="EC" id="2.7.13.3" evidence="3"/>
<dbReference type="PRINTS" id="PR00344">
    <property type="entry name" value="BCTRLSENSOR"/>
</dbReference>
<protein>
    <recommendedName>
        <fullName evidence="3">histidine kinase</fullName>
        <ecNumber evidence="3">2.7.13.3</ecNumber>
    </recommendedName>
</protein>
<dbReference type="InterPro" id="IPR003661">
    <property type="entry name" value="HisK_dim/P_dom"/>
</dbReference>
<evidence type="ECO:0000259" key="13">
    <source>
        <dbReference type="PROSITE" id="PS50885"/>
    </source>
</evidence>
<dbReference type="PROSITE" id="PS50885">
    <property type="entry name" value="HAMP"/>
    <property type="match status" value="1"/>
</dbReference>
<dbReference type="GO" id="GO:0000155">
    <property type="term" value="F:phosphorelay sensor kinase activity"/>
    <property type="evidence" value="ECO:0007669"/>
    <property type="project" value="InterPro"/>
</dbReference>
<keyword evidence="5" id="KW-0808">Transferase</keyword>
<keyword evidence="10 11" id="KW-0472">Membrane</keyword>
<keyword evidence="8 11" id="KW-1133">Transmembrane helix</keyword>
<dbReference type="AlphaFoldDB" id="A0A7V4XT06"/>
<evidence type="ECO:0000256" key="10">
    <source>
        <dbReference type="ARBA" id="ARBA00023136"/>
    </source>
</evidence>
<evidence type="ECO:0000256" key="4">
    <source>
        <dbReference type="ARBA" id="ARBA00022553"/>
    </source>
</evidence>
<evidence type="ECO:0000256" key="7">
    <source>
        <dbReference type="ARBA" id="ARBA00022777"/>
    </source>
</evidence>
<accession>A0A7V4XT06</accession>
<dbReference type="PANTHER" id="PTHR45436:SF5">
    <property type="entry name" value="SENSOR HISTIDINE KINASE TRCS"/>
    <property type="match status" value="1"/>
</dbReference>
<feature type="domain" description="Histidine kinase" evidence="12">
    <location>
        <begin position="264"/>
        <end position="474"/>
    </location>
</feature>
<dbReference type="InterPro" id="IPR005467">
    <property type="entry name" value="His_kinase_dom"/>
</dbReference>
<sequence>MSSATSKPSGKTAAWRISLWGTAAFALGTVILFIFLHQFVAHEIQRRADSWLSGEVETLGDVARRTPKGVLYDRIVSEVAELATKEVPHGREPEADPNRSVFFMQTTASGALKLWVGEQPRNEALHAIEQAHMQPGQPVNIHITGIRNDFRVASTLMENGDLIYLGLSSREEDQVLDNLRLYFFLICVGIVLLGFLIIFFTTRRMLGHVQRITDTAAKIGHDDLRSRVPEVKGEDEVARLATTLNRMLDRIENSVRQLHTMTDALAHDMRSPITAIRGRLEAALLRTEDGGWVEPVASSIEDLDRLCEVLTKSLDVAEASADALRLNKEAVDLDEMLQTMVHLYEPSMTERGLSVSLRGASRMVVFADPGLLQRMIMNLFDNEIKHLPPGCSVQLQLRAAGETGWIILEDDGPGFPAEVQPRLFEKYAKGPQSGGSGLGLAFVEAVVRAHNGNIRATNLPSRGIHMEIGLPLAPASQIAVAATASIA</sequence>
<evidence type="ECO:0000256" key="9">
    <source>
        <dbReference type="ARBA" id="ARBA00023012"/>
    </source>
</evidence>
<comment type="caution">
    <text evidence="14">The sequence shown here is derived from an EMBL/GenBank/DDBJ whole genome shotgun (WGS) entry which is preliminary data.</text>
</comment>
<evidence type="ECO:0000256" key="11">
    <source>
        <dbReference type="SAM" id="Phobius"/>
    </source>
</evidence>
<dbReference type="Gene3D" id="6.10.340.10">
    <property type="match status" value="1"/>
</dbReference>
<feature type="domain" description="HAMP" evidence="13">
    <location>
        <begin position="203"/>
        <end position="256"/>
    </location>
</feature>
<dbReference type="InterPro" id="IPR003594">
    <property type="entry name" value="HATPase_dom"/>
</dbReference>
<evidence type="ECO:0000259" key="12">
    <source>
        <dbReference type="PROSITE" id="PS50109"/>
    </source>
</evidence>
<evidence type="ECO:0000256" key="5">
    <source>
        <dbReference type="ARBA" id="ARBA00022679"/>
    </source>
</evidence>
<dbReference type="GO" id="GO:0005886">
    <property type="term" value="C:plasma membrane"/>
    <property type="evidence" value="ECO:0007669"/>
    <property type="project" value="TreeGrafter"/>
</dbReference>
<proteinExistence type="predicted"/>
<name>A0A7V4XT06_9BACT</name>
<feature type="transmembrane region" description="Helical" evidence="11">
    <location>
        <begin position="17"/>
        <end position="36"/>
    </location>
</feature>
<comment type="subcellular location">
    <subcellularLocation>
        <location evidence="2">Membrane</location>
    </subcellularLocation>
</comment>
<dbReference type="Gene3D" id="3.30.565.10">
    <property type="entry name" value="Histidine kinase-like ATPase, C-terminal domain"/>
    <property type="match status" value="1"/>
</dbReference>
<evidence type="ECO:0000256" key="3">
    <source>
        <dbReference type="ARBA" id="ARBA00012438"/>
    </source>
</evidence>
<keyword evidence="6 11" id="KW-0812">Transmembrane</keyword>
<feature type="transmembrane region" description="Helical" evidence="11">
    <location>
        <begin position="179"/>
        <end position="200"/>
    </location>
</feature>
<dbReference type="InterPro" id="IPR036097">
    <property type="entry name" value="HisK_dim/P_sf"/>
</dbReference>
<dbReference type="InterPro" id="IPR003660">
    <property type="entry name" value="HAMP_dom"/>
</dbReference>
<gene>
    <name evidence="14" type="ORF">ENW50_06630</name>
</gene>
<evidence type="ECO:0000256" key="1">
    <source>
        <dbReference type="ARBA" id="ARBA00000085"/>
    </source>
</evidence>
<dbReference type="SUPFAM" id="SSF55874">
    <property type="entry name" value="ATPase domain of HSP90 chaperone/DNA topoisomerase II/histidine kinase"/>
    <property type="match status" value="1"/>
</dbReference>
<dbReference type="SUPFAM" id="SSF47384">
    <property type="entry name" value="Homodimeric domain of signal transducing histidine kinase"/>
    <property type="match status" value="1"/>
</dbReference>
<keyword evidence="9" id="KW-0902">Two-component regulatory system</keyword>
<dbReference type="SMART" id="SM00304">
    <property type="entry name" value="HAMP"/>
    <property type="match status" value="1"/>
</dbReference>
<dbReference type="PANTHER" id="PTHR45436">
    <property type="entry name" value="SENSOR HISTIDINE KINASE YKOH"/>
    <property type="match status" value="1"/>
</dbReference>
<dbReference type="SMART" id="SM00387">
    <property type="entry name" value="HATPase_c"/>
    <property type="match status" value="1"/>
</dbReference>
<dbReference type="CDD" id="cd06225">
    <property type="entry name" value="HAMP"/>
    <property type="match status" value="1"/>
</dbReference>
<dbReference type="Pfam" id="PF02518">
    <property type="entry name" value="HATPase_c"/>
    <property type="match status" value="1"/>
</dbReference>
<keyword evidence="7" id="KW-0418">Kinase</keyword>
<dbReference type="CDD" id="cd00082">
    <property type="entry name" value="HisKA"/>
    <property type="match status" value="1"/>
</dbReference>
<dbReference type="Pfam" id="PF00672">
    <property type="entry name" value="HAMP"/>
    <property type="match status" value="1"/>
</dbReference>
<dbReference type="InterPro" id="IPR004358">
    <property type="entry name" value="Sig_transdc_His_kin-like_C"/>
</dbReference>
<dbReference type="InterPro" id="IPR050428">
    <property type="entry name" value="TCS_sensor_his_kinase"/>
</dbReference>
<evidence type="ECO:0000256" key="8">
    <source>
        <dbReference type="ARBA" id="ARBA00022989"/>
    </source>
</evidence>